<dbReference type="AlphaFoldDB" id="A0AAN7ALG9"/>
<organism evidence="1 2">
    <name type="scientific">Podospora australis</name>
    <dbReference type="NCBI Taxonomy" id="1536484"/>
    <lineage>
        <taxon>Eukaryota</taxon>
        <taxon>Fungi</taxon>
        <taxon>Dikarya</taxon>
        <taxon>Ascomycota</taxon>
        <taxon>Pezizomycotina</taxon>
        <taxon>Sordariomycetes</taxon>
        <taxon>Sordariomycetidae</taxon>
        <taxon>Sordariales</taxon>
        <taxon>Podosporaceae</taxon>
        <taxon>Podospora</taxon>
    </lineage>
</organism>
<evidence type="ECO:0000313" key="2">
    <source>
        <dbReference type="Proteomes" id="UP001302126"/>
    </source>
</evidence>
<sequence length="296" mass="34423">MIPHDHDRALRYSRLRTPQSHYHSMDANAADRKALMIRRHIENGMSSWKRDLDQLVDDVKVDEQRITVESAEMVKVGKGVILAYRFPPHIDFSEYADHVKRGREELLRPVEAESDKQSQALLKRAQMLKKKSSTWEASCRKSLSKRKQDLKAMRPMIVELQDIFRAILFAEQPDGPLFMGAICMGIAGCLAMCAKESCFKDVFTVLGAVPLLVDNYRFCELQRPHFQRLYHQLLLRFRLRFRPQQPDVAGDEIIQLLEKAISEAPKYRQVAARMEVALKSHARRREQTAHCLRRDR</sequence>
<comment type="caution">
    <text evidence="1">The sequence shown here is derived from an EMBL/GenBank/DDBJ whole genome shotgun (WGS) entry which is preliminary data.</text>
</comment>
<keyword evidence="2" id="KW-1185">Reference proteome</keyword>
<accession>A0AAN7ALG9</accession>
<reference evidence="1" key="1">
    <citation type="journal article" date="2023" name="Mol. Phylogenet. Evol.">
        <title>Genome-scale phylogeny and comparative genomics of the fungal order Sordariales.</title>
        <authorList>
            <person name="Hensen N."/>
            <person name="Bonometti L."/>
            <person name="Westerberg I."/>
            <person name="Brannstrom I.O."/>
            <person name="Guillou S."/>
            <person name="Cros-Aarteil S."/>
            <person name="Calhoun S."/>
            <person name="Haridas S."/>
            <person name="Kuo A."/>
            <person name="Mondo S."/>
            <person name="Pangilinan J."/>
            <person name="Riley R."/>
            <person name="LaButti K."/>
            <person name="Andreopoulos B."/>
            <person name="Lipzen A."/>
            <person name="Chen C."/>
            <person name="Yan M."/>
            <person name="Daum C."/>
            <person name="Ng V."/>
            <person name="Clum A."/>
            <person name="Steindorff A."/>
            <person name="Ohm R.A."/>
            <person name="Martin F."/>
            <person name="Silar P."/>
            <person name="Natvig D.O."/>
            <person name="Lalanne C."/>
            <person name="Gautier V."/>
            <person name="Ament-Velasquez S.L."/>
            <person name="Kruys A."/>
            <person name="Hutchinson M.I."/>
            <person name="Powell A.J."/>
            <person name="Barry K."/>
            <person name="Miller A.N."/>
            <person name="Grigoriev I.V."/>
            <person name="Debuchy R."/>
            <person name="Gladieux P."/>
            <person name="Hiltunen Thoren M."/>
            <person name="Johannesson H."/>
        </authorList>
    </citation>
    <scope>NUCLEOTIDE SEQUENCE</scope>
    <source>
        <strain evidence="1">PSN309</strain>
    </source>
</reference>
<proteinExistence type="predicted"/>
<dbReference type="EMBL" id="MU864358">
    <property type="protein sequence ID" value="KAK4191543.1"/>
    <property type="molecule type" value="Genomic_DNA"/>
</dbReference>
<name>A0AAN7ALG9_9PEZI</name>
<evidence type="ECO:0000313" key="1">
    <source>
        <dbReference type="EMBL" id="KAK4191543.1"/>
    </source>
</evidence>
<dbReference type="Proteomes" id="UP001302126">
    <property type="component" value="Unassembled WGS sequence"/>
</dbReference>
<gene>
    <name evidence="1" type="ORF">QBC35DRAFT_486355</name>
</gene>
<protein>
    <submittedName>
        <fullName evidence="1">Uncharacterized protein</fullName>
    </submittedName>
</protein>
<reference evidence="1" key="2">
    <citation type="submission" date="2023-05" db="EMBL/GenBank/DDBJ databases">
        <authorList>
            <consortium name="Lawrence Berkeley National Laboratory"/>
            <person name="Steindorff A."/>
            <person name="Hensen N."/>
            <person name="Bonometti L."/>
            <person name="Westerberg I."/>
            <person name="Brannstrom I.O."/>
            <person name="Guillou S."/>
            <person name="Cros-Aarteil S."/>
            <person name="Calhoun S."/>
            <person name="Haridas S."/>
            <person name="Kuo A."/>
            <person name="Mondo S."/>
            <person name="Pangilinan J."/>
            <person name="Riley R."/>
            <person name="Labutti K."/>
            <person name="Andreopoulos B."/>
            <person name="Lipzen A."/>
            <person name="Chen C."/>
            <person name="Yanf M."/>
            <person name="Daum C."/>
            <person name="Ng V."/>
            <person name="Clum A."/>
            <person name="Ohm R."/>
            <person name="Martin F."/>
            <person name="Silar P."/>
            <person name="Natvig D."/>
            <person name="Lalanne C."/>
            <person name="Gautier V."/>
            <person name="Ament-Velasquez S.L."/>
            <person name="Kruys A."/>
            <person name="Hutchinson M.I."/>
            <person name="Powell A.J."/>
            <person name="Barry K."/>
            <person name="Miller A.N."/>
            <person name="Grigoriev I.V."/>
            <person name="Debuchy R."/>
            <person name="Gladieux P."/>
            <person name="Thoren M.H."/>
            <person name="Johannesson H."/>
        </authorList>
    </citation>
    <scope>NUCLEOTIDE SEQUENCE</scope>
    <source>
        <strain evidence="1">PSN309</strain>
    </source>
</reference>